<keyword evidence="1" id="KW-0812">Transmembrane</keyword>
<keyword evidence="1" id="KW-0472">Membrane</keyword>
<dbReference type="HOGENOM" id="CLU_3101532_0_0_5"/>
<dbReference type="AlphaFoldDB" id="A3TUB1"/>
<dbReference type="Proteomes" id="UP000004318">
    <property type="component" value="Unassembled WGS sequence"/>
</dbReference>
<keyword evidence="3" id="KW-1185">Reference proteome</keyword>
<evidence type="ECO:0000313" key="3">
    <source>
        <dbReference type="Proteomes" id="UP000004318"/>
    </source>
</evidence>
<sequence length="51" mass="5807">MNEYRIAVFKVIPLIIVACAESLLFGERYPGKIMPQRLCQKRRDLFGGHGA</sequence>
<protein>
    <submittedName>
        <fullName evidence="2">Uncharacterized protein</fullName>
    </submittedName>
</protein>
<dbReference type="EMBL" id="AAMO01000002">
    <property type="protein sequence ID" value="EAQ04107.1"/>
    <property type="molecule type" value="Genomic_DNA"/>
</dbReference>
<organism evidence="2 3">
    <name type="scientific">Pseudooceanicola batsensis (strain ATCC BAA-863 / DSM 15984 / KCTC 12145 / HTCC2597)</name>
    <name type="common">Oceanicola batsensis</name>
    <dbReference type="NCBI Taxonomy" id="252305"/>
    <lineage>
        <taxon>Bacteria</taxon>
        <taxon>Pseudomonadati</taxon>
        <taxon>Pseudomonadota</taxon>
        <taxon>Alphaproteobacteria</taxon>
        <taxon>Rhodobacterales</taxon>
        <taxon>Paracoccaceae</taxon>
        <taxon>Pseudooceanicola</taxon>
    </lineage>
</organism>
<gene>
    <name evidence="2" type="ORF">OB2597_08194</name>
</gene>
<keyword evidence="1" id="KW-1133">Transmembrane helix</keyword>
<accession>A3TUB1</accession>
<comment type="caution">
    <text evidence="2">The sequence shown here is derived from an EMBL/GenBank/DDBJ whole genome shotgun (WGS) entry which is preliminary data.</text>
</comment>
<name>A3TUB1_PSEBH</name>
<evidence type="ECO:0000313" key="2">
    <source>
        <dbReference type="EMBL" id="EAQ04107.1"/>
    </source>
</evidence>
<reference evidence="2 3" key="1">
    <citation type="journal article" date="2010" name="J. Bacteriol.">
        <title>Genome sequences of Oceanicola granulosus HTCC2516(T) and Oceanicola batsensis HTCC2597(TDelta).</title>
        <authorList>
            <person name="Thrash J.C."/>
            <person name="Cho J.C."/>
            <person name="Vergin K.L."/>
            <person name="Giovannoni S.J."/>
        </authorList>
    </citation>
    <scope>NUCLEOTIDE SEQUENCE [LARGE SCALE GENOMIC DNA]</scope>
    <source>
        <strain evidence="3">ATCC BAA-863 / DSM 15984 / KCTC 12145 / HTCC2597</strain>
    </source>
</reference>
<feature type="transmembrane region" description="Helical" evidence="1">
    <location>
        <begin position="6"/>
        <end position="26"/>
    </location>
</feature>
<dbReference type="STRING" id="252305.OB2597_08194"/>
<evidence type="ECO:0000256" key="1">
    <source>
        <dbReference type="SAM" id="Phobius"/>
    </source>
</evidence>
<proteinExistence type="predicted"/>